<dbReference type="InterPro" id="IPR002328">
    <property type="entry name" value="ADH_Zn_CS"/>
</dbReference>
<dbReference type="SUPFAM" id="SSF50129">
    <property type="entry name" value="GroES-like"/>
    <property type="match status" value="1"/>
</dbReference>
<keyword evidence="4" id="KW-0560">Oxidoreductase</keyword>
<feature type="domain" description="Enoyl reductase (ER)" evidence="5">
    <location>
        <begin position="12"/>
        <end position="341"/>
    </location>
</feature>
<evidence type="ECO:0000259" key="5">
    <source>
        <dbReference type="SMART" id="SM00829"/>
    </source>
</evidence>
<dbReference type="InterPro" id="IPR020843">
    <property type="entry name" value="ER"/>
</dbReference>
<proteinExistence type="predicted"/>
<keyword evidence="3" id="KW-0862">Zinc</keyword>
<dbReference type="EMBL" id="CP021407">
    <property type="protein sequence ID" value="ATI43837.1"/>
    <property type="molecule type" value="Genomic_DNA"/>
</dbReference>
<evidence type="ECO:0000256" key="3">
    <source>
        <dbReference type="ARBA" id="ARBA00022833"/>
    </source>
</evidence>
<dbReference type="PANTHER" id="PTHR43401">
    <property type="entry name" value="L-THREONINE 3-DEHYDROGENASE"/>
    <property type="match status" value="1"/>
</dbReference>
<reference evidence="6 7" key="1">
    <citation type="submission" date="2017-05" db="EMBL/GenBank/DDBJ databases">
        <title>Comparative genomic and metabolic analysis of manganese-oxidizing mechanisms in Celeribater manganoxidans DY25T: its adaption to the environment of polymetallic nodule.</title>
        <authorList>
            <person name="Wang X."/>
        </authorList>
    </citation>
    <scope>NUCLEOTIDE SEQUENCE [LARGE SCALE GENOMIC DNA]</scope>
    <source>
        <strain evidence="6 7">DY25</strain>
        <plasmid evidence="7">pdy25-c</plasmid>
    </source>
</reference>
<evidence type="ECO:0000313" key="6">
    <source>
        <dbReference type="EMBL" id="ATI43837.1"/>
    </source>
</evidence>
<dbReference type="GO" id="GO:0016616">
    <property type="term" value="F:oxidoreductase activity, acting on the CH-OH group of donors, NAD or NADP as acceptor"/>
    <property type="evidence" value="ECO:0007669"/>
    <property type="project" value="UniProtKB-ARBA"/>
</dbReference>
<keyword evidence="7" id="KW-1185">Reference proteome</keyword>
<dbReference type="InterPro" id="IPR050129">
    <property type="entry name" value="Zn_alcohol_dh"/>
</dbReference>
<dbReference type="Pfam" id="PF08240">
    <property type="entry name" value="ADH_N"/>
    <property type="match status" value="1"/>
</dbReference>
<dbReference type="PANTHER" id="PTHR43401:SF2">
    <property type="entry name" value="L-THREONINE 3-DEHYDROGENASE"/>
    <property type="match status" value="1"/>
</dbReference>
<dbReference type="SMART" id="SM00829">
    <property type="entry name" value="PKS_ER"/>
    <property type="match status" value="1"/>
</dbReference>
<gene>
    <name evidence="6" type="ORF">CBW24_16990</name>
</gene>
<dbReference type="PROSITE" id="PS00059">
    <property type="entry name" value="ADH_ZINC"/>
    <property type="match status" value="1"/>
</dbReference>
<keyword evidence="6" id="KW-0614">Plasmid</keyword>
<dbReference type="SUPFAM" id="SSF51735">
    <property type="entry name" value="NAD(P)-binding Rossmann-fold domains"/>
    <property type="match status" value="1"/>
</dbReference>
<sequence length="351" mass="37066">MLALRKTRPAFGAELVDMDFADEALAPGEVEVAVHAAGLCGSDLHAYAWTPSYGFMTPLLPLTIGHEFAGVVRRVAADVTRIAVGDRVTCWPTMTCGTCDGCRRGRPEACEARRIVGLHADGGFAERVRLPAATLHKLPDGLDFDRAALCEPLAIAVNAVDHADIAPGCRVVVLGPGPIGAAAAWVAQHRGADVLLLGLDDAPRLEVARGMGVARCADLRDTDLAQACAEAFGGGPDRVIEATGVAASVSDAVRVLRPEGIVVAAGIHDTPCTVDLARLVREKKQLRGVHDTTADGFAHALDLLVQHGAVLERLITHRLPLRQGLDAFDHARGKTAMKVMMYPNDTGETVL</sequence>
<evidence type="ECO:0000256" key="4">
    <source>
        <dbReference type="ARBA" id="ARBA00023002"/>
    </source>
</evidence>
<keyword evidence="2" id="KW-0479">Metal-binding</keyword>
<protein>
    <submittedName>
        <fullName evidence="6">Sorbitol dehydrogenase</fullName>
    </submittedName>
</protein>
<evidence type="ECO:0000256" key="1">
    <source>
        <dbReference type="ARBA" id="ARBA00001947"/>
    </source>
</evidence>
<evidence type="ECO:0000256" key="2">
    <source>
        <dbReference type="ARBA" id="ARBA00022723"/>
    </source>
</evidence>
<dbReference type="KEGG" id="cmag:CBW24_16990"/>
<dbReference type="Proteomes" id="UP000219050">
    <property type="component" value="Plasmid pDY25-C"/>
</dbReference>
<dbReference type="InterPro" id="IPR031640">
    <property type="entry name" value="Glu_dehyd_C"/>
</dbReference>
<geneLocation type="plasmid" evidence="7">
    <name>pdy25-c</name>
</geneLocation>
<dbReference type="AlphaFoldDB" id="A0A291M4R4"/>
<name>A0A291M4R4_9RHOB</name>
<comment type="cofactor">
    <cofactor evidence="1">
        <name>Zn(2+)</name>
        <dbReference type="ChEBI" id="CHEBI:29105"/>
    </cofactor>
</comment>
<dbReference type="Gene3D" id="3.40.50.720">
    <property type="entry name" value="NAD(P)-binding Rossmann-like Domain"/>
    <property type="match status" value="1"/>
</dbReference>
<dbReference type="InterPro" id="IPR036291">
    <property type="entry name" value="NAD(P)-bd_dom_sf"/>
</dbReference>
<evidence type="ECO:0000313" key="7">
    <source>
        <dbReference type="Proteomes" id="UP000219050"/>
    </source>
</evidence>
<dbReference type="Pfam" id="PF16912">
    <property type="entry name" value="Glu_dehyd_C"/>
    <property type="match status" value="1"/>
</dbReference>
<dbReference type="InterPro" id="IPR011032">
    <property type="entry name" value="GroES-like_sf"/>
</dbReference>
<dbReference type="RefSeq" id="WP_097374492.1">
    <property type="nucleotide sequence ID" value="NZ_CP021407.1"/>
</dbReference>
<dbReference type="Gene3D" id="3.90.180.10">
    <property type="entry name" value="Medium-chain alcohol dehydrogenases, catalytic domain"/>
    <property type="match status" value="1"/>
</dbReference>
<accession>A0A291M4R4</accession>
<organism evidence="6 7">
    <name type="scientific">Pacificitalea manganoxidans</name>
    <dbReference type="NCBI Taxonomy" id="1411902"/>
    <lineage>
        <taxon>Bacteria</taxon>
        <taxon>Pseudomonadati</taxon>
        <taxon>Pseudomonadota</taxon>
        <taxon>Alphaproteobacteria</taxon>
        <taxon>Rhodobacterales</taxon>
        <taxon>Paracoccaceae</taxon>
        <taxon>Pacificitalea</taxon>
    </lineage>
</organism>
<dbReference type="InterPro" id="IPR013154">
    <property type="entry name" value="ADH-like_N"/>
</dbReference>
<dbReference type="OrthoDB" id="9809185at2"/>
<dbReference type="GO" id="GO:0008270">
    <property type="term" value="F:zinc ion binding"/>
    <property type="evidence" value="ECO:0007669"/>
    <property type="project" value="InterPro"/>
</dbReference>